<evidence type="ECO:0000313" key="2">
    <source>
        <dbReference type="EMBL" id="KRG40750.1"/>
    </source>
</evidence>
<keyword evidence="1" id="KW-0812">Transmembrane</keyword>
<dbReference type="OrthoDB" id="9787530at2"/>
<dbReference type="Proteomes" id="UP000051802">
    <property type="component" value="Unassembled WGS sequence"/>
</dbReference>
<protein>
    <recommendedName>
        <fullName evidence="4">Transmembrane protein</fullName>
    </recommendedName>
</protein>
<gene>
    <name evidence="2" type="ORF">ARC20_12520</name>
</gene>
<feature type="transmembrane region" description="Helical" evidence="1">
    <location>
        <begin position="54"/>
        <end position="74"/>
    </location>
</feature>
<dbReference type="EMBL" id="LLXU01000094">
    <property type="protein sequence ID" value="KRG40750.1"/>
    <property type="molecule type" value="Genomic_DNA"/>
</dbReference>
<reference evidence="2 3" key="1">
    <citation type="submission" date="2015-10" db="EMBL/GenBank/DDBJ databases">
        <title>Genome sequencing and analysis of members of genus Stenotrophomonas.</title>
        <authorList>
            <person name="Patil P.P."/>
            <person name="Midha S."/>
            <person name="Patil P.B."/>
        </authorList>
    </citation>
    <scope>NUCLEOTIDE SEQUENCE [LARGE SCALE GENOMIC DNA]</scope>
    <source>
        <strain evidence="2 3">JCM 16536</strain>
    </source>
</reference>
<organism evidence="2 3">
    <name type="scientific">Stenotrophomonas panacihumi</name>
    <dbReference type="NCBI Taxonomy" id="676599"/>
    <lineage>
        <taxon>Bacteria</taxon>
        <taxon>Pseudomonadati</taxon>
        <taxon>Pseudomonadota</taxon>
        <taxon>Gammaproteobacteria</taxon>
        <taxon>Lysobacterales</taxon>
        <taxon>Lysobacteraceae</taxon>
        <taxon>Stenotrophomonas</taxon>
    </lineage>
</organism>
<evidence type="ECO:0000313" key="3">
    <source>
        <dbReference type="Proteomes" id="UP000051802"/>
    </source>
</evidence>
<comment type="caution">
    <text evidence="2">The sequence shown here is derived from an EMBL/GenBank/DDBJ whole genome shotgun (WGS) entry which is preliminary data.</text>
</comment>
<dbReference type="RefSeq" id="WP_057647532.1">
    <property type="nucleotide sequence ID" value="NZ_LLXU01000094.1"/>
</dbReference>
<keyword evidence="1" id="KW-1133">Transmembrane helix</keyword>
<keyword evidence="3" id="KW-1185">Reference proteome</keyword>
<proteinExistence type="predicted"/>
<evidence type="ECO:0000256" key="1">
    <source>
        <dbReference type="SAM" id="Phobius"/>
    </source>
</evidence>
<accession>A0A0R0AFW5</accession>
<feature type="transmembrane region" description="Helical" evidence="1">
    <location>
        <begin position="86"/>
        <end position="105"/>
    </location>
</feature>
<keyword evidence="1" id="KW-0472">Membrane</keyword>
<dbReference type="AlphaFoldDB" id="A0A0R0AFW5"/>
<name>A0A0R0AFW5_9GAMM</name>
<feature type="transmembrane region" description="Helical" evidence="1">
    <location>
        <begin position="117"/>
        <end position="140"/>
    </location>
</feature>
<feature type="transmembrane region" description="Helical" evidence="1">
    <location>
        <begin position="160"/>
        <end position="182"/>
    </location>
</feature>
<sequence>MKSLPRPAAHAVLIALLIVMTATRFHHVGSWLHLPDATMAVCFLGGFYLRRYALYALLLGVAVLIDYVAIRQQGMSFFEHYCVTPAYYALLFSYFVLWQAGRWVSSRREGGLASLGLVWLVGVAAAAVSFLISNGAFYWFGGRYPEPNWSQYVARAGQWGPLFVRTTATYIAVALALQYALVRLRGARRARLARG</sequence>
<dbReference type="STRING" id="676599.ARC20_12520"/>
<evidence type="ECO:0008006" key="4">
    <source>
        <dbReference type="Google" id="ProtNLM"/>
    </source>
</evidence>